<organism evidence="1 2">
    <name type="scientific">Caerostris darwini</name>
    <dbReference type="NCBI Taxonomy" id="1538125"/>
    <lineage>
        <taxon>Eukaryota</taxon>
        <taxon>Metazoa</taxon>
        <taxon>Ecdysozoa</taxon>
        <taxon>Arthropoda</taxon>
        <taxon>Chelicerata</taxon>
        <taxon>Arachnida</taxon>
        <taxon>Araneae</taxon>
        <taxon>Araneomorphae</taxon>
        <taxon>Entelegynae</taxon>
        <taxon>Araneoidea</taxon>
        <taxon>Araneidae</taxon>
        <taxon>Caerostris</taxon>
    </lineage>
</organism>
<comment type="caution">
    <text evidence="1">The sequence shown here is derived from an EMBL/GenBank/DDBJ whole genome shotgun (WGS) entry which is preliminary data.</text>
</comment>
<dbReference type="Proteomes" id="UP001054837">
    <property type="component" value="Unassembled WGS sequence"/>
</dbReference>
<sequence length="144" mass="16823">MSTIRYLTAVYENYLKGKHSVNTTCPEDLMQVTTVTRDIPTVARLSIHFFKVTQQIIKVVIRIGRSGRRIKARLRRKHRLPKSSFGRPTVLQSPFELPGVDETCHVSKPRGPRLLPFLPRLNRLLRSTWGRLNRCRSEKERFLE</sequence>
<name>A0AAV4PYJ5_9ARAC</name>
<reference evidence="1 2" key="1">
    <citation type="submission" date="2021-06" db="EMBL/GenBank/DDBJ databases">
        <title>Caerostris darwini draft genome.</title>
        <authorList>
            <person name="Kono N."/>
            <person name="Arakawa K."/>
        </authorList>
    </citation>
    <scope>NUCLEOTIDE SEQUENCE [LARGE SCALE GENOMIC DNA]</scope>
</reference>
<protein>
    <submittedName>
        <fullName evidence="1">Uncharacterized protein</fullName>
    </submittedName>
</protein>
<keyword evidence="2" id="KW-1185">Reference proteome</keyword>
<accession>A0AAV4PYJ5</accession>
<dbReference type="AlphaFoldDB" id="A0AAV4PYJ5"/>
<evidence type="ECO:0000313" key="2">
    <source>
        <dbReference type="Proteomes" id="UP001054837"/>
    </source>
</evidence>
<evidence type="ECO:0000313" key="1">
    <source>
        <dbReference type="EMBL" id="GIY02122.1"/>
    </source>
</evidence>
<gene>
    <name evidence="1" type="ORF">CDAR_229921</name>
</gene>
<dbReference type="EMBL" id="BPLQ01003643">
    <property type="protein sequence ID" value="GIY02122.1"/>
    <property type="molecule type" value="Genomic_DNA"/>
</dbReference>
<proteinExistence type="predicted"/>